<dbReference type="Proteomes" id="UP001499938">
    <property type="component" value="Unassembled WGS sequence"/>
</dbReference>
<sequence>MGAVVDPPAGLSAGGRRLWADITAAHELDPMQLVQLTEACRAKDRLDKLDAVLCGDADTWMRLSPDPASDGQVYEMRITNALQRANDTANLMKQLLAALRLPDGQGVRPQRRGGGRGVQLPSVPGGKVSSLDRARARRPTPS</sequence>
<name>A0ABN2LCJ8_9MICO</name>
<dbReference type="EMBL" id="BAAAPO010000010">
    <property type="protein sequence ID" value="GAA1783530.1"/>
    <property type="molecule type" value="Genomic_DNA"/>
</dbReference>
<comment type="caution">
    <text evidence="2">The sequence shown here is derived from an EMBL/GenBank/DDBJ whole genome shotgun (WGS) entry which is preliminary data.</text>
</comment>
<reference evidence="2 3" key="1">
    <citation type="journal article" date="2019" name="Int. J. Syst. Evol. Microbiol.">
        <title>The Global Catalogue of Microorganisms (GCM) 10K type strain sequencing project: providing services to taxonomists for standard genome sequencing and annotation.</title>
        <authorList>
            <consortium name="The Broad Institute Genomics Platform"/>
            <consortium name="The Broad Institute Genome Sequencing Center for Infectious Disease"/>
            <person name="Wu L."/>
            <person name="Ma J."/>
        </authorList>
    </citation>
    <scope>NUCLEOTIDE SEQUENCE [LARGE SCALE GENOMIC DNA]</scope>
    <source>
        <strain evidence="2 3">JCM 15592</strain>
    </source>
</reference>
<evidence type="ECO:0000313" key="3">
    <source>
        <dbReference type="Proteomes" id="UP001499938"/>
    </source>
</evidence>
<organism evidence="2 3">
    <name type="scientific">Nostocoides veronense</name>
    <dbReference type="NCBI Taxonomy" id="330836"/>
    <lineage>
        <taxon>Bacteria</taxon>
        <taxon>Bacillati</taxon>
        <taxon>Actinomycetota</taxon>
        <taxon>Actinomycetes</taxon>
        <taxon>Micrococcales</taxon>
        <taxon>Intrasporangiaceae</taxon>
        <taxon>Nostocoides</taxon>
    </lineage>
</organism>
<feature type="region of interest" description="Disordered" evidence="1">
    <location>
        <begin position="102"/>
        <end position="142"/>
    </location>
</feature>
<keyword evidence="3" id="KW-1185">Reference proteome</keyword>
<evidence type="ECO:0000256" key="1">
    <source>
        <dbReference type="SAM" id="MobiDB-lite"/>
    </source>
</evidence>
<evidence type="ECO:0008006" key="4">
    <source>
        <dbReference type="Google" id="ProtNLM"/>
    </source>
</evidence>
<dbReference type="RefSeq" id="WP_344081129.1">
    <property type="nucleotide sequence ID" value="NZ_BAAAPO010000010.1"/>
</dbReference>
<proteinExistence type="predicted"/>
<evidence type="ECO:0000313" key="2">
    <source>
        <dbReference type="EMBL" id="GAA1783530.1"/>
    </source>
</evidence>
<protein>
    <recommendedName>
        <fullName evidence="4">Terminase small subunit</fullName>
    </recommendedName>
</protein>
<gene>
    <name evidence="2" type="ORF">GCM10009811_06120</name>
</gene>
<accession>A0ABN2LCJ8</accession>